<dbReference type="Pfam" id="PF02113">
    <property type="entry name" value="Peptidase_S13"/>
    <property type="match status" value="1"/>
</dbReference>
<dbReference type="InterPro" id="IPR000667">
    <property type="entry name" value="Peptidase_S13"/>
</dbReference>
<keyword evidence="5" id="KW-1185">Reference proteome</keyword>
<comment type="similarity">
    <text evidence="1">Belongs to the peptidase S13 family.</text>
</comment>
<dbReference type="RefSeq" id="WP_245614140.1">
    <property type="nucleotide sequence ID" value="NZ_CCVW01000001.1"/>
</dbReference>
<evidence type="ECO:0000256" key="2">
    <source>
        <dbReference type="ARBA" id="ARBA00022801"/>
    </source>
</evidence>
<dbReference type="Gene3D" id="3.40.710.10">
    <property type="entry name" value="DD-peptidase/beta-lactamase superfamily"/>
    <property type="match status" value="1"/>
</dbReference>
<dbReference type="GO" id="GO:0004185">
    <property type="term" value="F:serine-type carboxypeptidase activity"/>
    <property type="evidence" value="ECO:0007669"/>
    <property type="project" value="InterPro"/>
</dbReference>
<evidence type="ECO:0000313" key="4">
    <source>
        <dbReference type="EMBL" id="CDZ76329.1"/>
    </source>
</evidence>
<name>A0A078KX31_9GAMM</name>
<keyword evidence="2" id="KW-0378">Hydrolase</keyword>
<gene>
    <name evidence="4" type="primary">dacC</name>
    <name evidence="4" type="ORF">BN59_00596</name>
</gene>
<dbReference type="GO" id="GO:0006508">
    <property type="term" value="P:proteolysis"/>
    <property type="evidence" value="ECO:0007669"/>
    <property type="project" value="InterPro"/>
</dbReference>
<dbReference type="eggNOG" id="COG2027">
    <property type="taxonomic scope" value="Bacteria"/>
</dbReference>
<feature type="signal peptide" evidence="3">
    <location>
        <begin position="1"/>
        <end position="20"/>
    </location>
</feature>
<evidence type="ECO:0000256" key="1">
    <source>
        <dbReference type="ARBA" id="ARBA00006096"/>
    </source>
</evidence>
<proteinExistence type="inferred from homology"/>
<dbReference type="SUPFAM" id="SSF56601">
    <property type="entry name" value="beta-lactamase/transpeptidase-like"/>
    <property type="match status" value="1"/>
</dbReference>
<sequence length="634" mass="68775">MKIYPSFALALSLFPLFTSAAEPVFAIKAIGKAPQILVDKQQVLREYKVVNNSAVRLTNNHLVELPPGVRQITTGKGSCQNSFDLAPRASCRLILEINAATMNADIQGGPKICSAEDKSTCSLPATGDSLAFKKNEDLDAIFNKVKYQSATWGLQVIDQSTGALLIDLHSDRHFYVGSIRKLFSVGELLEQLGPNYQFNTPVSYQGSLDSKGVLKGDLILEASGDLAMGGRTLPDGSIAITDFDHNEANSLGNAILTSPDPLAGYKKLAQQVYSFGIRRISGNVVIDDRLFTPFNFRDEFQVSAIFVNDDVVDLIINPGSAEQLAEVKWRPISAAFTVLSNLKTTADKTEASYKLEPELLTCIGATPCQGRVTGNLPKDFIPPLTGKYPLVQTFRITKPANYARSVFIEALQQAGVTVDAPVVANNPSPPNGPKTAVTSLVSQPYSEYAKWILKVSYNIGADTSLVLWGVANGVKTMSETLELEKNRLTTQYHLPAKQFSFVDGSGGGETKLTNSVATQWLDIMAKSPVFQTFFDALPILGVDGSLATIKNFQSNPSLSEAIGKVRAKTGTYAIGTEKGLMLKGQGFAGYIDSKSGKRLIYQLVVNEVPIKSIDDILEVFQDEGTMSAILWRDF</sequence>
<dbReference type="EMBL" id="CCSB01000001">
    <property type="protein sequence ID" value="CDZ76329.1"/>
    <property type="molecule type" value="Genomic_DNA"/>
</dbReference>
<keyword evidence="4" id="KW-0121">Carboxypeptidase</keyword>
<dbReference type="NCBIfam" id="TIGR00666">
    <property type="entry name" value="PBP4"/>
    <property type="match status" value="1"/>
</dbReference>
<dbReference type="STRING" id="1034943.BN59_00596"/>
<dbReference type="Proteomes" id="UP000044071">
    <property type="component" value="Unassembled WGS sequence"/>
</dbReference>
<dbReference type="InterPro" id="IPR012338">
    <property type="entry name" value="Beta-lactam/transpept-like"/>
</dbReference>
<organism evidence="4 5">
    <name type="scientific">Legionella massiliensis</name>
    <dbReference type="NCBI Taxonomy" id="1034943"/>
    <lineage>
        <taxon>Bacteria</taxon>
        <taxon>Pseudomonadati</taxon>
        <taxon>Pseudomonadota</taxon>
        <taxon>Gammaproteobacteria</taxon>
        <taxon>Legionellales</taxon>
        <taxon>Legionellaceae</taxon>
        <taxon>Legionella</taxon>
    </lineage>
</organism>
<keyword evidence="4" id="KW-0645">Protease</keyword>
<dbReference type="Gene3D" id="3.50.80.20">
    <property type="entry name" value="D-Ala-D-Ala carboxypeptidase C, peptidase S13"/>
    <property type="match status" value="1"/>
</dbReference>
<dbReference type="PANTHER" id="PTHR30023">
    <property type="entry name" value="D-ALANYL-D-ALANINE CARBOXYPEPTIDASE"/>
    <property type="match status" value="1"/>
</dbReference>
<accession>A0A078KX31</accession>
<dbReference type="PANTHER" id="PTHR30023:SF0">
    <property type="entry name" value="PENICILLIN-SENSITIVE CARBOXYPEPTIDASE A"/>
    <property type="match status" value="1"/>
</dbReference>
<evidence type="ECO:0000313" key="5">
    <source>
        <dbReference type="Proteomes" id="UP000044071"/>
    </source>
</evidence>
<reference evidence="4 5" key="1">
    <citation type="submission" date="2014-06" db="EMBL/GenBank/DDBJ databases">
        <authorList>
            <person name="Urmite Genomes Urmite Genomes"/>
        </authorList>
    </citation>
    <scope>NUCLEOTIDE SEQUENCE [LARGE SCALE GENOMIC DNA]</scope>
</reference>
<dbReference type="AlphaFoldDB" id="A0A078KX31"/>
<keyword evidence="3" id="KW-0732">Signal</keyword>
<dbReference type="GO" id="GO:0000270">
    <property type="term" value="P:peptidoglycan metabolic process"/>
    <property type="evidence" value="ECO:0007669"/>
    <property type="project" value="TreeGrafter"/>
</dbReference>
<feature type="chain" id="PRO_5009744061" evidence="3">
    <location>
        <begin position="21"/>
        <end position="634"/>
    </location>
</feature>
<evidence type="ECO:0000256" key="3">
    <source>
        <dbReference type="SAM" id="SignalP"/>
    </source>
</evidence>
<protein>
    <submittedName>
        <fullName evidence="4">D-alanyl-D-alanine carboxypeptidase DacC</fullName>
    </submittedName>
</protein>